<keyword evidence="3" id="KW-1185">Reference proteome</keyword>
<dbReference type="KEGG" id="prz:GZH47_05090"/>
<evidence type="ECO:0000313" key="3">
    <source>
        <dbReference type="Proteomes" id="UP000479114"/>
    </source>
</evidence>
<proteinExistence type="predicted"/>
<organism evidence="2 3">
    <name type="scientific">Paenibacillus rhizovicinus</name>
    <dbReference type="NCBI Taxonomy" id="2704463"/>
    <lineage>
        <taxon>Bacteria</taxon>
        <taxon>Bacillati</taxon>
        <taxon>Bacillota</taxon>
        <taxon>Bacilli</taxon>
        <taxon>Bacillales</taxon>
        <taxon>Paenibacillaceae</taxon>
        <taxon>Paenibacillus</taxon>
    </lineage>
</organism>
<accession>A0A6C0NVU9</accession>
<dbReference type="Proteomes" id="UP000479114">
    <property type="component" value="Chromosome"/>
</dbReference>
<dbReference type="InterPro" id="IPR018730">
    <property type="entry name" value="DUF2273"/>
</dbReference>
<keyword evidence="1" id="KW-0472">Membrane</keyword>
<protein>
    <submittedName>
        <fullName evidence="2">DUF2273 domain-containing protein</fullName>
    </submittedName>
</protein>
<evidence type="ECO:0000256" key="1">
    <source>
        <dbReference type="SAM" id="Phobius"/>
    </source>
</evidence>
<keyword evidence="1" id="KW-1133">Transmembrane helix</keyword>
<dbReference type="AlphaFoldDB" id="A0A6C0NVU9"/>
<dbReference type="Pfam" id="PF10031">
    <property type="entry name" value="DUF2273"/>
    <property type="match status" value="1"/>
</dbReference>
<reference evidence="2 3" key="1">
    <citation type="submission" date="2020-02" db="EMBL/GenBank/DDBJ databases">
        <title>Paenibacillus sp. nov., isolated from rhizosphere soil of tomato.</title>
        <authorList>
            <person name="Weon H.-Y."/>
            <person name="Lee S.A."/>
        </authorList>
    </citation>
    <scope>NUCLEOTIDE SEQUENCE [LARGE SCALE GENOMIC DNA]</scope>
    <source>
        <strain evidence="2 3">14171R-81</strain>
    </source>
</reference>
<keyword evidence="1" id="KW-0812">Transmembrane</keyword>
<sequence length="79" mass="9506">MPIMWREIWTSYGGRIAGVSVGFILGLLYFIVGFWDMLFFGLLLWIGYAIGKMKDEQRGPVFPWQRMLEWLTERWRPFK</sequence>
<dbReference type="EMBL" id="CP048286">
    <property type="protein sequence ID" value="QHW30278.1"/>
    <property type="molecule type" value="Genomic_DNA"/>
</dbReference>
<name>A0A6C0NVU9_9BACL</name>
<feature type="transmembrane region" description="Helical" evidence="1">
    <location>
        <begin position="20"/>
        <end position="48"/>
    </location>
</feature>
<gene>
    <name evidence="2" type="ORF">GZH47_05090</name>
</gene>
<evidence type="ECO:0000313" key="2">
    <source>
        <dbReference type="EMBL" id="QHW30278.1"/>
    </source>
</evidence>